<protein>
    <submittedName>
        <fullName evidence="1">Uncharacterized protein</fullName>
    </submittedName>
</protein>
<accession>A0ACD3Q873</accession>
<reference evidence="1" key="1">
    <citation type="submission" date="2018-11" db="EMBL/GenBank/DDBJ databases">
        <title>The sequence and de novo assembly of Larimichthys crocea genome using PacBio and Hi-C technologies.</title>
        <authorList>
            <person name="Xu P."/>
            <person name="Chen B."/>
            <person name="Zhou Z."/>
            <person name="Ke Q."/>
            <person name="Wu Y."/>
            <person name="Bai H."/>
            <person name="Pu F."/>
        </authorList>
    </citation>
    <scope>NUCLEOTIDE SEQUENCE</scope>
    <source>
        <tissue evidence="1">Muscle</tissue>
    </source>
</reference>
<evidence type="ECO:0000313" key="1">
    <source>
        <dbReference type="EMBL" id="TMS03342.1"/>
    </source>
</evidence>
<name>A0ACD3Q873_LARCR</name>
<proteinExistence type="predicted"/>
<keyword evidence="2" id="KW-1185">Reference proteome</keyword>
<comment type="caution">
    <text evidence="1">The sequence shown here is derived from an EMBL/GenBank/DDBJ whole genome shotgun (WGS) entry which is preliminary data.</text>
</comment>
<evidence type="ECO:0000313" key="2">
    <source>
        <dbReference type="Proteomes" id="UP000793456"/>
    </source>
</evidence>
<organism evidence="1 2">
    <name type="scientific">Larimichthys crocea</name>
    <name type="common">Large yellow croaker</name>
    <name type="synonym">Pseudosciaena crocea</name>
    <dbReference type="NCBI Taxonomy" id="215358"/>
    <lineage>
        <taxon>Eukaryota</taxon>
        <taxon>Metazoa</taxon>
        <taxon>Chordata</taxon>
        <taxon>Craniata</taxon>
        <taxon>Vertebrata</taxon>
        <taxon>Euteleostomi</taxon>
        <taxon>Actinopterygii</taxon>
        <taxon>Neopterygii</taxon>
        <taxon>Teleostei</taxon>
        <taxon>Neoteleostei</taxon>
        <taxon>Acanthomorphata</taxon>
        <taxon>Eupercaria</taxon>
        <taxon>Sciaenidae</taxon>
        <taxon>Larimichthys</taxon>
    </lineage>
</organism>
<dbReference type="Proteomes" id="UP000793456">
    <property type="component" value="Chromosome XXII"/>
</dbReference>
<sequence length="398" mass="44255">MVSDNRTVLPASGSYDSKEWNSRALMLYQTAHPLRFVPFCSPPHISMSAAGLLLVILAVSAWPGESRFIIDPVSLIKHKSLSLCSECSQIIQLSANMISSRDTKETMYETLHALCQVLPKEQASECDSQVKTYLPKVLQQTPGHLKPGDTCMVFGLCPAHEEKELLRLPHVKDISTSALATATDTRKVSNPVCTLCMFLMKKVESLLPTNITEDALMKIMEEVCDLVPHSYKDECDDFVAKYGTQIVEFLLSSAAPYTICTLLHLCLFNEQPVPEVIFPSDCESCRTLAVLSRLHLGSNSTEPVTSSFLQSVCAHHPNAIPKCEAFTRIYGSRLQKVLGNQMDGPHACERADLCVTSHKSEPLGRNPCTWGPSYWCKNIQTAQMCGNQAFCKKYMWKK</sequence>
<dbReference type="EMBL" id="CM011695">
    <property type="protein sequence ID" value="TMS03342.1"/>
    <property type="molecule type" value="Genomic_DNA"/>
</dbReference>
<gene>
    <name evidence="1" type="ORF">E3U43_000231</name>
</gene>